<gene>
    <name evidence="2" type="ORF">CLAFUR5_13881</name>
</gene>
<dbReference type="OrthoDB" id="10517060at2759"/>
<dbReference type="OMA" id="GHTCHDE"/>
<feature type="region of interest" description="Disordered" evidence="1">
    <location>
        <begin position="138"/>
        <end position="176"/>
    </location>
</feature>
<sequence>MSPPANAAAVAKVLADIDADPGKIASRSQQDSFLKNMTSKYKFRYYSSTYGHTCHDEKSLRSVLVAIMRHHGKDGEDIRPGKSAVDELFERGSGMLDDDYLKAMTEAAEGIELEVDSDSDDSEEESEIDQELIDFIEAQTDSDDEYTPNLAGRTRSANKKRRLSATVQDARQHQKTSLIESWIESCSTENSGRHTSTLNDDQNAGTLGSSSGTSSIAVAKRRKTGLSSIHHRTSKAQTHTQTIKHVATKSSKPTDAPEFLGLNENTDTLDTATRKATLRGTRDDGLLHIKLLAVAAIAALL</sequence>
<organism evidence="2 3">
    <name type="scientific">Passalora fulva</name>
    <name type="common">Tomato leaf mold</name>
    <name type="synonym">Cladosporium fulvum</name>
    <dbReference type="NCBI Taxonomy" id="5499"/>
    <lineage>
        <taxon>Eukaryota</taxon>
        <taxon>Fungi</taxon>
        <taxon>Dikarya</taxon>
        <taxon>Ascomycota</taxon>
        <taxon>Pezizomycotina</taxon>
        <taxon>Dothideomycetes</taxon>
        <taxon>Dothideomycetidae</taxon>
        <taxon>Mycosphaerellales</taxon>
        <taxon>Mycosphaerellaceae</taxon>
        <taxon>Fulvia</taxon>
    </lineage>
</organism>
<dbReference type="Proteomes" id="UP000756132">
    <property type="component" value="Chromosome 12"/>
</dbReference>
<feature type="compositionally biased region" description="Low complexity" evidence="1">
    <location>
        <begin position="205"/>
        <end position="215"/>
    </location>
</feature>
<evidence type="ECO:0000256" key="1">
    <source>
        <dbReference type="SAM" id="MobiDB-lite"/>
    </source>
</evidence>
<keyword evidence="3" id="KW-1185">Reference proteome</keyword>
<dbReference type="KEGG" id="ffu:CLAFUR5_13881"/>
<feature type="compositionally biased region" description="Polar residues" evidence="1">
    <location>
        <begin position="189"/>
        <end position="204"/>
    </location>
</feature>
<protein>
    <submittedName>
        <fullName evidence="2">Uncharacterized protein</fullName>
    </submittedName>
</protein>
<dbReference type="RefSeq" id="XP_047768988.1">
    <property type="nucleotide sequence ID" value="XM_047913029.1"/>
</dbReference>
<reference evidence="2" key="1">
    <citation type="submission" date="2021-12" db="EMBL/GenBank/DDBJ databases">
        <authorList>
            <person name="Zaccaron A."/>
            <person name="Stergiopoulos I."/>
        </authorList>
    </citation>
    <scope>NUCLEOTIDE SEQUENCE</scope>
    <source>
        <strain evidence="2">Race5_Kim</strain>
    </source>
</reference>
<reference evidence="2" key="2">
    <citation type="journal article" date="2022" name="Microb. Genom.">
        <title>A chromosome-scale genome assembly of the tomato pathogen Cladosporium fulvum reveals a compartmentalized genome architecture and the presence of a dispensable chromosome.</title>
        <authorList>
            <person name="Zaccaron A.Z."/>
            <person name="Chen L.H."/>
            <person name="Samaras A."/>
            <person name="Stergiopoulos I."/>
        </authorList>
    </citation>
    <scope>NUCLEOTIDE SEQUENCE</scope>
    <source>
        <strain evidence="2">Race5_Kim</strain>
    </source>
</reference>
<feature type="region of interest" description="Disordered" evidence="1">
    <location>
        <begin position="189"/>
        <end position="241"/>
    </location>
</feature>
<name>A0A9Q8PLK5_PASFU</name>
<proteinExistence type="predicted"/>
<feature type="compositionally biased region" description="Basic residues" evidence="1">
    <location>
        <begin position="219"/>
        <end position="234"/>
    </location>
</feature>
<dbReference type="AlphaFoldDB" id="A0A9Q8PLK5"/>
<dbReference type="EMBL" id="CP090174">
    <property type="protein sequence ID" value="UJO24622.1"/>
    <property type="molecule type" value="Genomic_DNA"/>
</dbReference>
<evidence type="ECO:0000313" key="3">
    <source>
        <dbReference type="Proteomes" id="UP000756132"/>
    </source>
</evidence>
<accession>A0A9Q8PLK5</accession>
<evidence type="ECO:0000313" key="2">
    <source>
        <dbReference type="EMBL" id="UJO24622.1"/>
    </source>
</evidence>
<dbReference type="GeneID" id="71993759"/>
<feature type="compositionally biased region" description="Polar residues" evidence="1">
    <location>
        <begin position="165"/>
        <end position="176"/>
    </location>
</feature>